<evidence type="ECO:0000313" key="3">
    <source>
        <dbReference type="Proteomes" id="UP001157961"/>
    </source>
</evidence>
<evidence type="ECO:0000256" key="1">
    <source>
        <dbReference type="SAM" id="Phobius"/>
    </source>
</evidence>
<feature type="transmembrane region" description="Helical" evidence="1">
    <location>
        <begin position="252"/>
        <end position="271"/>
    </location>
</feature>
<protein>
    <submittedName>
        <fullName evidence="2">Uncharacterized protein</fullName>
    </submittedName>
</protein>
<feature type="transmembrane region" description="Helical" evidence="1">
    <location>
        <begin position="291"/>
        <end position="312"/>
    </location>
</feature>
<dbReference type="InterPro" id="IPR059133">
    <property type="entry name" value="TsoY-like"/>
</dbReference>
<feature type="transmembrane region" description="Helical" evidence="1">
    <location>
        <begin position="144"/>
        <end position="164"/>
    </location>
</feature>
<dbReference type="RefSeq" id="WP_283424188.1">
    <property type="nucleotide sequence ID" value="NZ_FXTY01000001.1"/>
</dbReference>
<keyword evidence="1" id="KW-0472">Membrane</keyword>
<feature type="transmembrane region" description="Helical" evidence="1">
    <location>
        <begin position="16"/>
        <end position="39"/>
    </location>
</feature>
<comment type="caution">
    <text evidence="2">The sequence shown here is derived from an EMBL/GenBank/DDBJ whole genome shotgun (WGS) entry which is preliminary data.</text>
</comment>
<dbReference type="Proteomes" id="UP001157961">
    <property type="component" value="Unassembled WGS sequence"/>
</dbReference>
<gene>
    <name evidence="2" type="ORF">SAMN06265373_101325</name>
</gene>
<keyword evidence="1" id="KW-0812">Transmembrane</keyword>
<feature type="transmembrane region" description="Helical" evidence="1">
    <location>
        <begin position="364"/>
        <end position="385"/>
    </location>
</feature>
<dbReference type="NCBIfam" id="NF047644">
    <property type="entry name" value="TsoY_fam"/>
    <property type="match status" value="1"/>
</dbReference>
<dbReference type="EMBL" id="FXTY01000001">
    <property type="protein sequence ID" value="SMP02845.1"/>
    <property type="molecule type" value="Genomic_DNA"/>
</dbReference>
<name>A0ABY1N7W1_9RHOB</name>
<feature type="transmembrane region" description="Helical" evidence="1">
    <location>
        <begin position="185"/>
        <end position="207"/>
    </location>
</feature>
<feature type="transmembrane region" description="Helical" evidence="1">
    <location>
        <begin position="213"/>
        <end position="240"/>
    </location>
</feature>
<feature type="transmembrane region" description="Helical" evidence="1">
    <location>
        <begin position="115"/>
        <end position="138"/>
    </location>
</feature>
<feature type="transmembrane region" description="Helical" evidence="1">
    <location>
        <begin position="332"/>
        <end position="349"/>
    </location>
</feature>
<organism evidence="2 3">
    <name type="scientific">Shimia sagamensis</name>
    <dbReference type="NCBI Taxonomy" id="1566352"/>
    <lineage>
        <taxon>Bacteria</taxon>
        <taxon>Pseudomonadati</taxon>
        <taxon>Pseudomonadota</taxon>
        <taxon>Alphaproteobacteria</taxon>
        <taxon>Rhodobacterales</taxon>
        <taxon>Roseobacteraceae</taxon>
    </lineage>
</organism>
<proteinExistence type="predicted"/>
<evidence type="ECO:0000313" key="2">
    <source>
        <dbReference type="EMBL" id="SMP02845.1"/>
    </source>
</evidence>
<feature type="transmembrane region" description="Helical" evidence="1">
    <location>
        <begin position="59"/>
        <end position="82"/>
    </location>
</feature>
<accession>A0ABY1N7W1</accession>
<keyword evidence="1" id="KW-1133">Transmembrane helix</keyword>
<keyword evidence="3" id="KW-1185">Reference proteome</keyword>
<reference evidence="2 3" key="1">
    <citation type="submission" date="2017-05" db="EMBL/GenBank/DDBJ databases">
        <authorList>
            <person name="Varghese N."/>
            <person name="Submissions S."/>
        </authorList>
    </citation>
    <scope>NUCLEOTIDE SEQUENCE [LARGE SCALE GENOMIC DNA]</scope>
    <source>
        <strain evidence="2 3">DSM 29734</strain>
    </source>
</reference>
<sequence>MSSPSEAQMRPPYSPLYFLATLGAGGLMVTFFMFLMFWVPHPGRPVPIFEDIMGAFASGAVPLKAAIVAAMVGIAGLAFLMIKSLIWNLRGVAAFKTTDAYAALRTSNAETQLMAIPLALAMVVNGGFIVGLVFVPGLWNVVEYLFPLAMIAFVLIGGYGLMIMRDFFGRVLINGGFNCAKNNSFAQVLPAFAFAMVGVGLAAPSAMSGSAMIAGLSFILSSFFIVVAILLAVANVILGLRSMMENGANAESAPTLLIIVPLITVITIAWMRQNHGLHVHFDVHGGAGETLSMLTTLLMVQLAVFALGLTVLRRFGYVSKFVTGPEKSAGSYALVCPGVALSVMLHFWLNKGLVASGLVDKFSLAYLLISAVAIALQVTMIWLVLKLNAKHMGGTDRQVAVPAE</sequence>